<gene>
    <name evidence="1" type="ORF">ANN_09904</name>
</gene>
<dbReference type="InterPro" id="IPR010562">
    <property type="entry name" value="Haemolymph_juvenile_hormone-bd"/>
</dbReference>
<dbReference type="Proteomes" id="UP001148838">
    <property type="component" value="Unassembled WGS sequence"/>
</dbReference>
<sequence>METSYVKLCKKNDPEFDQCVINSVESLRPRLNKGIPKLQVPPIDPFVLPALEVNRDREAIKVRALLQNIVAYGGSGFIINKLKTDLDNLGIEVSVTLPRIEATADYDVDGRILVAPFKGKGVFMGNFTDVKVDVKGSGKTIKKNGEEYIQVKTIKTKIRVGDSSVKINVKDDRSGVLTQSALQFYKQNKKQVLEIVMPIVQETAEEVIAQISNTVLNTIPKDELLPA</sequence>
<dbReference type="EMBL" id="JAJSOF020000005">
    <property type="protein sequence ID" value="KAJ4447895.1"/>
    <property type="molecule type" value="Genomic_DNA"/>
</dbReference>
<dbReference type="Pfam" id="PF06585">
    <property type="entry name" value="JHBP"/>
    <property type="match status" value="1"/>
</dbReference>
<protein>
    <recommendedName>
        <fullName evidence="3">Circadian clock-controlled protein</fullName>
    </recommendedName>
</protein>
<evidence type="ECO:0000313" key="2">
    <source>
        <dbReference type="Proteomes" id="UP001148838"/>
    </source>
</evidence>
<keyword evidence="2" id="KW-1185">Reference proteome</keyword>
<evidence type="ECO:0008006" key="3">
    <source>
        <dbReference type="Google" id="ProtNLM"/>
    </source>
</evidence>
<reference evidence="1 2" key="1">
    <citation type="journal article" date="2022" name="Allergy">
        <title>Genome assembly and annotation of Periplaneta americana reveal a comprehensive cockroach allergen profile.</title>
        <authorList>
            <person name="Wang L."/>
            <person name="Xiong Q."/>
            <person name="Saelim N."/>
            <person name="Wang L."/>
            <person name="Nong W."/>
            <person name="Wan A.T."/>
            <person name="Shi M."/>
            <person name="Liu X."/>
            <person name="Cao Q."/>
            <person name="Hui J.H.L."/>
            <person name="Sookrung N."/>
            <person name="Leung T.F."/>
            <person name="Tungtrongchitr A."/>
            <person name="Tsui S.K.W."/>
        </authorList>
    </citation>
    <scope>NUCLEOTIDE SEQUENCE [LARGE SCALE GENOMIC DNA]</scope>
    <source>
        <strain evidence="1">PWHHKU_190912</strain>
    </source>
</reference>
<accession>A0ABQ8TMQ3</accession>
<comment type="caution">
    <text evidence="1">The sequence shown here is derived from an EMBL/GenBank/DDBJ whole genome shotgun (WGS) entry which is preliminary data.</text>
</comment>
<dbReference type="PANTHER" id="PTHR11008">
    <property type="entry name" value="PROTEIN TAKEOUT-LIKE PROTEIN"/>
    <property type="match status" value="1"/>
</dbReference>
<name>A0ABQ8TMQ3_PERAM</name>
<dbReference type="SMART" id="SM00700">
    <property type="entry name" value="JHBP"/>
    <property type="match status" value="1"/>
</dbReference>
<dbReference type="InterPro" id="IPR038606">
    <property type="entry name" value="To_sf"/>
</dbReference>
<proteinExistence type="predicted"/>
<dbReference type="PANTHER" id="PTHR11008:SF14">
    <property type="entry name" value="CIRCADIAN CLOCK-CONTROLLED PROTEIN-LIKE PROTEIN"/>
    <property type="match status" value="1"/>
</dbReference>
<organism evidence="1 2">
    <name type="scientific">Periplaneta americana</name>
    <name type="common">American cockroach</name>
    <name type="synonym">Blatta americana</name>
    <dbReference type="NCBI Taxonomy" id="6978"/>
    <lineage>
        <taxon>Eukaryota</taxon>
        <taxon>Metazoa</taxon>
        <taxon>Ecdysozoa</taxon>
        <taxon>Arthropoda</taxon>
        <taxon>Hexapoda</taxon>
        <taxon>Insecta</taxon>
        <taxon>Pterygota</taxon>
        <taxon>Neoptera</taxon>
        <taxon>Polyneoptera</taxon>
        <taxon>Dictyoptera</taxon>
        <taxon>Blattodea</taxon>
        <taxon>Blattoidea</taxon>
        <taxon>Blattidae</taxon>
        <taxon>Blattinae</taxon>
        <taxon>Periplaneta</taxon>
    </lineage>
</organism>
<evidence type="ECO:0000313" key="1">
    <source>
        <dbReference type="EMBL" id="KAJ4447895.1"/>
    </source>
</evidence>
<dbReference type="Gene3D" id="3.15.10.30">
    <property type="entry name" value="Haemolymph juvenile hormone binding protein"/>
    <property type="match status" value="1"/>
</dbReference>